<evidence type="ECO:0000256" key="1">
    <source>
        <dbReference type="SAM" id="MobiDB-lite"/>
    </source>
</evidence>
<dbReference type="Proteomes" id="UP000015105">
    <property type="component" value="Chromosome 5D"/>
</dbReference>
<feature type="compositionally biased region" description="Polar residues" evidence="1">
    <location>
        <begin position="36"/>
        <end position="45"/>
    </location>
</feature>
<accession>A0A453LST0</accession>
<protein>
    <submittedName>
        <fullName evidence="2">Uncharacterized protein</fullName>
    </submittedName>
</protein>
<reference evidence="3" key="1">
    <citation type="journal article" date="2014" name="Science">
        <title>Ancient hybridizations among the ancestral genomes of bread wheat.</title>
        <authorList>
            <consortium name="International Wheat Genome Sequencing Consortium,"/>
            <person name="Marcussen T."/>
            <person name="Sandve S.R."/>
            <person name="Heier L."/>
            <person name="Spannagl M."/>
            <person name="Pfeifer M."/>
            <person name="Jakobsen K.S."/>
            <person name="Wulff B.B."/>
            <person name="Steuernagel B."/>
            <person name="Mayer K.F."/>
            <person name="Olsen O.A."/>
        </authorList>
    </citation>
    <scope>NUCLEOTIDE SEQUENCE [LARGE SCALE GENOMIC DNA]</scope>
    <source>
        <strain evidence="3">cv. AL8/78</strain>
    </source>
</reference>
<evidence type="ECO:0000313" key="3">
    <source>
        <dbReference type="Proteomes" id="UP000015105"/>
    </source>
</evidence>
<keyword evidence="3" id="KW-1185">Reference proteome</keyword>
<reference evidence="3" key="2">
    <citation type="journal article" date="2017" name="Nat. Plants">
        <title>The Aegilops tauschii genome reveals multiple impacts of transposons.</title>
        <authorList>
            <person name="Zhao G."/>
            <person name="Zou C."/>
            <person name="Li K."/>
            <person name="Wang K."/>
            <person name="Li T."/>
            <person name="Gao L."/>
            <person name="Zhang X."/>
            <person name="Wang H."/>
            <person name="Yang Z."/>
            <person name="Liu X."/>
            <person name="Jiang W."/>
            <person name="Mao L."/>
            <person name="Kong X."/>
            <person name="Jiao Y."/>
            <person name="Jia J."/>
        </authorList>
    </citation>
    <scope>NUCLEOTIDE SEQUENCE [LARGE SCALE GENOMIC DNA]</scope>
    <source>
        <strain evidence="3">cv. AL8/78</strain>
    </source>
</reference>
<dbReference type="AlphaFoldDB" id="A0A453LST0"/>
<dbReference type="Gramene" id="AET5Gv20900900.11">
    <property type="protein sequence ID" value="AET5Gv20900900.11"/>
    <property type="gene ID" value="AET5Gv20900900"/>
</dbReference>
<reference evidence="2" key="5">
    <citation type="journal article" date="2021" name="G3 (Bethesda)">
        <title>Aegilops tauschii genome assembly Aet v5.0 features greater sequence contiguity and improved annotation.</title>
        <authorList>
            <person name="Wang L."/>
            <person name="Zhu T."/>
            <person name="Rodriguez J.C."/>
            <person name="Deal K.R."/>
            <person name="Dubcovsky J."/>
            <person name="McGuire P.E."/>
            <person name="Lux T."/>
            <person name="Spannagl M."/>
            <person name="Mayer K.F.X."/>
            <person name="Baldrich P."/>
            <person name="Meyers B.C."/>
            <person name="Huo N."/>
            <person name="Gu Y.Q."/>
            <person name="Zhou H."/>
            <person name="Devos K.M."/>
            <person name="Bennetzen J.L."/>
            <person name="Unver T."/>
            <person name="Budak H."/>
            <person name="Gulick P.J."/>
            <person name="Galiba G."/>
            <person name="Kalapos B."/>
            <person name="Nelson D.R."/>
            <person name="Li P."/>
            <person name="You F.M."/>
            <person name="Luo M.C."/>
            <person name="Dvorak J."/>
        </authorList>
    </citation>
    <scope>NUCLEOTIDE SEQUENCE [LARGE SCALE GENOMIC DNA]</scope>
    <source>
        <strain evidence="2">cv. AL8/78</strain>
    </source>
</reference>
<organism evidence="2 3">
    <name type="scientific">Aegilops tauschii subsp. strangulata</name>
    <name type="common">Goatgrass</name>
    <dbReference type="NCBI Taxonomy" id="200361"/>
    <lineage>
        <taxon>Eukaryota</taxon>
        <taxon>Viridiplantae</taxon>
        <taxon>Streptophyta</taxon>
        <taxon>Embryophyta</taxon>
        <taxon>Tracheophyta</taxon>
        <taxon>Spermatophyta</taxon>
        <taxon>Magnoliopsida</taxon>
        <taxon>Liliopsida</taxon>
        <taxon>Poales</taxon>
        <taxon>Poaceae</taxon>
        <taxon>BOP clade</taxon>
        <taxon>Pooideae</taxon>
        <taxon>Triticodae</taxon>
        <taxon>Triticeae</taxon>
        <taxon>Triticinae</taxon>
        <taxon>Aegilops</taxon>
    </lineage>
</organism>
<evidence type="ECO:0000313" key="2">
    <source>
        <dbReference type="EnsemblPlants" id="AET5Gv20900900.11"/>
    </source>
</evidence>
<reference evidence="2" key="3">
    <citation type="journal article" date="2017" name="Nature">
        <title>Genome sequence of the progenitor of the wheat D genome Aegilops tauschii.</title>
        <authorList>
            <person name="Luo M.C."/>
            <person name="Gu Y.Q."/>
            <person name="Puiu D."/>
            <person name="Wang H."/>
            <person name="Twardziok S.O."/>
            <person name="Deal K.R."/>
            <person name="Huo N."/>
            <person name="Zhu T."/>
            <person name="Wang L."/>
            <person name="Wang Y."/>
            <person name="McGuire P.E."/>
            <person name="Liu S."/>
            <person name="Long H."/>
            <person name="Ramasamy R.K."/>
            <person name="Rodriguez J.C."/>
            <person name="Van S.L."/>
            <person name="Yuan L."/>
            <person name="Wang Z."/>
            <person name="Xia Z."/>
            <person name="Xiao L."/>
            <person name="Anderson O.D."/>
            <person name="Ouyang S."/>
            <person name="Liang Y."/>
            <person name="Zimin A.V."/>
            <person name="Pertea G."/>
            <person name="Qi P."/>
            <person name="Bennetzen J.L."/>
            <person name="Dai X."/>
            <person name="Dawson M.W."/>
            <person name="Muller H.G."/>
            <person name="Kugler K."/>
            <person name="Rivarola-Duarte L."/>
            <person name="Spannagl M."/>
            <person name="Mayer K.F.X."/>
            <person name="Lu F.H."/>
            <person name="Bevan M.W."/>
            <person name="Leroy P."/>
            <person name="Li P."/>
            <person name="You F.M."/>
            <person name="Sun Q."/>
            <person name="Liu Z."/>
            <person name="Lyons E."/>
            <person name="Wicker T."/>
            <person name="Salzberg S.L."/>
            <person name="Devos K.M."/>
            <person name="Dvorak J."/>
        </authorList>
    </citation>
    <scope>NUCLEOTIDE SEQUENCE [LARGE SCALE GENOMIC DNA]</scope>
    <source>
        <strain evidence="2">cv. AL8/78</strain>
    </source>
</reference>
<name>A0A453LST0_AEGTS</name>
<feature type="compositionally biased region" description="Basic and acidic residues" evidence="1">
    <location>
        <begin position="46"/>
        <end position="55"/>
    </location>
</feature>
<feature type="region of interest" description="Disordered" evidence="1">
    <location>
        <begin position="36"/>
        <end position="55"/>
    </location>
</feature>
<reference evidence="2" key="4">
    <citation type="submission" date="2019-03" db="UniProtKB">
        <authorList>
            <consortium name="EnsemblPlants"/>
        </authorList>
    </citation>
    <scope>IDENTIFICATION</scope>
</reference>
<dbReference type="EnsemblPlants" id="AET5Gv20900900.11">
    <property type="protein sequence ID" value="AET5Gv20900900.11"/>
    <property type="gene ID" value="AET5Gv20900900"/>
</dbReference>
<proteinExistence type="predicted"/>
<sequence length="55" mass="5914">CPFVQLLLDFSGDKLRKVFNVDSVCSVADADAETQGSEVMDQLNSSKEDAGSCKD</sequence>